<proteinExistence type="predicted"/>
<dbReference type="GO" id="GO:0005634">
    <property type="term" value="C:nucleus"/>
    <property type="evidence" value="ECO:0007669"/>
    <property type="project" value="TreeGrafter"/>
</dbReference>
<evidence type="ECO:0000313" key="3">
    <source>
        <dbReference type="Proteomes" id="UP000015105"/>
    </source>
</evidence>
<dbReference type="InterPro" id="IPR043519">
    <property type="entry name" value="NT_sf"/>
</dbReference>
<reference evidence="3" key="2">
    <citation type="journal article" date="2017" name="Nat. Plants">
        <title>The Aegilops tauschii genome reveals multiple impacts of transposons.</title>
        <authorList>
            <person name="Zhao G."/>
            <person name="Zou C."/>
            <person name="Li K."/>
            <person name="Wang K."/>
            <person name="Li T."/>
            <person name="Gao L."/>
            <person name="Zhang X."/>
            <person name="Wang H."/>
            <person name="Yang Z."/>
            <person name="Liu X."/>
            <person name="Jiang W."/>
            <person name="Mao L."/>
            <person name="Kong X."/>
            <person name="Jiao Y."/>
            <person name="Jia J."/>
        </authorList>
    </citation>
    <scope>NUCLEOTIDE SEQUENCE [LARGE SCALE GENOMIC DNA]</scope>
    <source>
        <strain evidence="3">cv. AL8/78</strain>
    </source>
</reference>
<dbReference type="EnsemblPlants" id="AET2Gv20138500.25">
    <property type="protein sequence ID" value="AET2Gv20138500.25"/>
    <property type="gene ID" value="AET2Gv20138500"/>
</dbReference>
<dbReference type="GO" id="GO:1990817">
    <property type="term" value="F:poly(A) RNA polymerase activity"/>
    <property type="evidence" value="ECO:0007669"/>
    <property type="project" value="TreeGrafter"/>
</dbReference>
<accession>A0A453AHR7</accession>
<reference evidence="3" key="1">
    <citation type="journal article" date="2014" name="Science">
        <title>Ancient hybridizations among the ancestral genomes of bread wheat.</title>
        <authorList>
            <consortium name="International Wheat Genome Sequencing Consortium,"/>
            <person name="Marcussen T."/>
            <person name="Sandve S.R."/>
            <person name="Heier L."/>
            <person name="Spannagl M."/>
            <person name="Pfeifer M."/>
            <person name="Jakobsen K.S."/>
            <person name="Wulff B.B."/>
            <person name="Steuernagel B."/>
            <person name="Mayer K.F."/>
            <person name="Olsen O.A."/>
        </authorList>
    </citation>
    <scope>NUCLEOTIDE SEQUENCE [LARGE SCALE GENOMIC DNA]</scope>
    <source>
        <strain evidence="3">cv. AL8/78</strain>
    </source>
</reference>
<dbReference type="PANTHER" id="PTHR10682:SF22">
    <property type="entry name" value="POLYNUCLEOTIDE ADENYLYLTRANSFERASE"/>
    <property type="match status" value="1"/>
</dbReference>
<dbReference type="SUPFAM" id="SSF81301">
    <property type="entry name" value="Nucleotidyltransferase"/>
    <property type="match status" value="1"/>
</dbReference>
<dbReference type="Gene3D" id="3.30.460.10">
    <property type="entry name" value="Beta Polymerase, domain 2"/>
    <property type="match status" value="1"/>
</dbReference>
<protein>
    <recommendedName>
        <fullName evidence="1">Poly(A) polymerase nucleotidyltransferase domain-containing protein</fullName>
    </recommendedName>
</protein>
<reference evidence="2" key="5">
    <citation type="journal article" date="2021" name="G3 (Bethesda)">
        <title>Aegilops tauschii genome assembly Aet v5.0 features greater sequence contiguity and improved annotation.</title>
        <authorList>
            <person name="Wang L."/>
            <person name="Zhu T."/>
            <person name="Rodriguez J.C."/>
            <person name="Deal K.R."/>
            <person name="Dubcovsky J."/>
            <person name="McGuire P.E."/>
            <person name="Lux T."/>
            <person name="Spannagl M."/>
            <person name="Mayer K.F.X."/>
            <person name="Baldrich P."/>
            <person name="Meyers B.C."/>
            <person name="Huo N."/>
            <person name="Gu Y.Q."/>
            <person name="Zhou H."/>
            <person name="Devos K.M."/>
            <person name="Bennetzen J.L."/>
            <person name="Unver T."/>
            <person name="Budak H."/>
            <person name="Gulick P.J."/>
            <person name="Galiba G."/>
            <person name="Kalapos B."/>
            <person name="Nelson D.R."/>
            <person name="Li P."/>
            <person name="You F.M."/>
            <person name="Luo M.C."/>
            <person name="Dvorak J."/>
        </authorList>
    </citation>
    <scope>NUCLEOTIDE SEQUENCE [LARGE SCALE GENOMIC DNA]</scope>
    <source>
        <strain evidence="2">cv. AL8/78</strain>
    </source>
</reference>
<name>A0A453AHR7_AEGTS</name>
<dbReference type="CDD" id="cd05402">
    <property type="entry name" value="NT_PAP_TUTase"/>
    <property type="match status" value="1"/>
</dbReference>
<dbReference type="AlphaFoldDB" id="A0A453AHR7"/>
<feature type="domain" description="Poly(A) polymerase nucleotidyltransferase" evidence="1">
    <location>
        <begin position="1"/>
        <end position="108"/>
    </location>
</feature>
<evidence type="ECO:0000313" key="2">
    <source>
        <dbReference type="EnsemblPlants" id="AET2Gv20138500.25"/>
    </source>
</evidence>
<dbReference type="Proteomes" id="UP000015105">
    <property type="component" value="Chromosome 2D"/>
</dbReference>
<sequence>QIVKEWVKELAIQRGQIDANAVLFTFGSYHLGVDEPGADIDTLCVGPKYVNREQDFFTILCGILAQMEEVSELQPLPDAHFPAMKFKLHGISINLLYANVSLAVVPSSWVFTMQHLPCGPQS</sequence>
<dbReference type="Gramene" id="AET2Gv20138500.25">
    <property type="protein sequence ID" value="AET2Gv20138500.25"/>
    <property type="gene ID" value="AET2Gv20138500"/>
</dbReference>
<dbReference type="Pfam" id="PF20750">
    <property type="entry name" value="PAP_NTPase"/>
    <property type="match status" value="1"/>
</dbReference>
<reference evidence="2" key="3">
    <citation type="journal article" date="2017" name="Nature">
        <title>Genome sequence of the progenitor of the wheat D genome Aegilops tauschii.</title>
        <authorList>
            <person name="Luo M.C."/>
            <person name="Gu Y.Q."/>
            <person name="Puiu D."/>
            <person name="Wang H."/>
            <person name="Twardziok S.O."/>
            <person name="Deal K.R."/>
            <person name="Huo N."/>
            <person name="Zhu T."/>
            <person name="Wang L."/>
            <person name="Wang Y."/>
            <person name="McGuire P.E."/>
            <person name="Liu S."/>
            <person name="Long H."/>
            <person name="Ramasamy R.K."/>
            <person name="Rodriguez J.C."/>
            <person name="Van S.L."/>
            <person name="Yuan L."/>
            <person name="Wang Z."/>
            <person name="Xia Z."/>
            <person name="Xiao L."/>
            <person name="Anderson O.D."/>
            <person name="Ouyang S."/>
            <person name="Liang Y."/>
            <person name="Zimin A.V."/>
            <person name="Pertea G."/>
            <person name="Qi P."/>
            <person name="Bennetzen J.L."/>
            <person name="Dai X."/>
            <person name="Dawson M.W."/>
            <person name="Muller H.G."/>
            <person name="Kugler K."/>
            <person name="Rivarola-Duarte L."/>
            <person name="Spannagl M."/>
            <person name="Mayer K.F.X."/>
            <person name="Lu F.H."/>
            <person name="Bevan M.W."/>
            <person name="Leroy P."/>
            <person name="Li P."/>
            <person name="You F.M."/>
            <person name="Sun Q."/>
            <person name="Liu Z."/>
            <person name="Lyons E."/>
            <person name="Wicker T."/>
            <person name="Salzberg S.L."/>
            <person name="Devos K.M."/>
            <person name="Dvorak J."/>
        </authorList>
    </citation>
    <scope>NUCLEOTIDE SEQUENCE [LARGE SCALE GENOMIC DNA]</scope>
    <source>
        <strain evidence="2">cv. AL8/78</strain>
    </source>
</reference>
<keyword evidence="3" id="KW-1185">Reference proteome</keyword>
<dbReference type="PANTHER" id="PTHR10682">
    <property type="entry name" value="POLY A POLYMERASE"/>
    <property type="match status" value="1"/>
</dbReference>
<evidence type="ECO:0000259" key="1">
    <source>
        <dbReference type="Pfam" id="PF20750"/>
    </source>
</evidence>
<reference evidence="2" key="4">
    <citation type="submission" date="2019-03" db="UniProtKB">
        <authorList>
            <consortium name="EnsemblPlants"/>
        </authorList>
    </citation>
    <scope>IDENTIFICATION</scope>
</reference>
<organism evidence="2 3">
    <name type="scientific">Aegilops tauschii subsp. strangulata</name>
    <name type="common">Goatgrass</name>
    <dbReference type="NCBI Taxonomy" id="200361"/>
    <lineage>
        <taxon>Eukaryota</taxon>
        <taxon>Viridiplantae</taxon>
        <taxon>Streptophyta</taxon>
        <taxon>Embryophyta</taxon>
        <taxon>Tracheophyta</taxon>
        <taxon>Spermatophyta</taxon>
        <taxon>Magnoliopsida</taxon>
        <taxon>Liliopsida</taxon>
        <taxon>Poales</taxon>
        <taxon>Poaceae</taxon>
        <taxon>BOP clade</taxon>
        <taxon>Pooideae</taxon>
        <taxon>Triticodae</taxon>
        <taxon>Triticeae</taxon>
        <taxon>Triticinae</taxon>
        <taxon>Aegilops</taxon>
    </lineage>
</organism>
<dbReference type="InterPro" id="IPR048840">
    <property type="entry name" value="PolA_pol_NTPase"/>
</dbReference>